<dbReference type="GO" id="GO:0032977">
    <property type="term" value="F:membrane insertase activity"/>
    <property type="evidence" value="ECO:0007669"/>
    <property type="project" value="InterPro"/>
</dbReference>
<dbReference type="AlphaFoldDB" id="A0A560H5Z8"/>
<dbReference type="NCBIfam" id="TIGR03592">
    <property type="entry name" value="yidC_oxa1_cterm"/>
    <property type="match status" value="1"/>
</dbReference>
<dbReference type="CDD" id="cd19961">
    <property type="entry name" value="EcYidC-like_peri"/>
    <property type="match status" value="1"/>
</dbReference>
<feature type="transmembrane region" description="Helical" evidence="13">
    <location>
        <begin position="538"/>
        <end position="558"/>
    </location>
</feature>
<keyword evidence="10 13" id="KW-0143">Chaperone</keyword>
<feature type="transmembrane region" description="Helical" evidence="13">
    <location>
        <begin position="374"/>
        <end position="393"/>
    </location>
</feature>
<dbReference type="PANTHER" id="PTHR12428:SF65">
    <property type="entry name" value="CYTOCHROME C OXIDASE ASSEMBLY PROTEIN COX18, MITOCHONDRIAL"/>
    <property type="match status" value="1"/>
</dbReference>
<sequence length="579" mass="63703">MSDQKNLFIALGLSAAILVGFHYFYEAPRQRALQEARAKQEAAQALAAPNTTPGAAPGAAPTGAPGAVASGGVADALRDRATVLSEGQRVTIRTPRLVGSLNLRGGRFDDLSLQDYRETVDKSSPAVTLLSPSGAPGAYFAEYGWTANGATVPGPTTDWQADGTELTPDHPVTLRWDNGQGLTFERKVAVDANFMFTVTQKVTNNGAAAVTLYPYARIARASHPTLVGSYMLHEGPIGLMDGTLKEISYKDVSGETSKSFETKGGWLGITDKYWLVSLVPDQAKSLTAHVTHQEKGDLYQTDYAEPSVTLEAGQSTEDTERLFAGAKEMRLLDSYQDEQHIPLFNRAIDFGHLWFLTMPFSVALDFFGRLLGNFGLGIMLFTICLRTLMFPLAQKQFRSAAKMKKLQPQVEAIRKRAGDDKQKASIEMMALYKKEGANPMTGCLPVLVQMPIFWSLYKVLSVTIEMRHAPFFGWIHDLSAPDPTSLFNLFGLLPFTPPAFLHLGVWPILLGCTMFLLQKMTPTPGMDPTQQKVMMTMPLVFTWMMGSLPAGLVIYYVWSNLFSVTQQYVLMRRMGVKPT</sequence>
<dbReference type="InterPro" id="IPR038221">
    <property type="entry name" value="YidC_periplasmic_sf"/>
</dbReference>
<keyword evidence="6 13" id="KW-0812">Transmembrane</keyword>
<comment type="caution">
    <text evidence="17">The sequence shown here is derived from an EMBL/GenBank/DDBJ whole genome shotgun (WGS) entry which is preliminary data.</text>
</comment>
<dbReference type="GO" id="GO:0005886">
    <property type="term" value="C:plasma membrane"/>
    <property type="evidence" value="ECO:0007669"/>
    <property type="project" value="UniProtKB-SubCell"/>
</dbReference>
<evidence type="ECO:0000256" key="12">
    <source>
        <dbReference type="ARBA" id="ARBA00033342"/>
    </source>
</evidence>
<keyword evidence="9 13" id="KW-0472">Membrane</keyword>
<dbReference type="InterPro" id="IPR028053">
    <property type="entry name" value="Membr_insert_YidC_N"/>
</dbReference>
<dbReference type="Pfam" id="PF02096">
    <property type="entry name" value="60KD_IMP"/>
    <property type="match status" value="1"/>
</dbReference>
<dbReference type="NCBIfam" id="TIGR03593">
    <property type="entry name" value="yidC_nterm"/>
    <property type="match status" value="1"/>
</dbReference>
<comment type="similarity">
    <text evidence="2 13">Belongs to the OXA1/ALB3/YidC family. Type 1 subfamily.</text>
</comment>
<gene>
    <name evidence="13" type="primary">yidC</name>
    <name evidence="17" type="ORF">FBZ90_107106</name>
</gene>
<feature type="transmembrane region" description="Helical" evidence="13">
    <location>
        <begin position="6"/>
        <end position="25"/>
    </location>
</feature>
<protein>
    <recommendedName>
        <fullName evidence="3 13">Membrane protein insertase YidC</fullName>
    </recommendedName>
    <alternativeName>
        <fullName evidence="12 13">Foldase YidC</fullName>
    </alternativeName>
    <alternativeName>
        <fullName evidence="11 13">Membrane integrase YidC</fullName>
    </alternativeName>
    <alternativeName>
        <fullName evidence="13">Membrane protein YidC</fullName>
    </alternativeName>
</protein>
<feature type="domain" description="Membrane insertase YidC N-terminal" evidence="16">
    <location>
        <begin position="89"/>
        <end position="360"/>
    </location>
</feature>
<dbReference type="InterPro" id="IPR019998">
    <property type="entry name" value="Membr_insert_YidC"/>
</dbReference>
<dbReference type="Pfam" id="PF14849">
    <property type="entry name" value="YidC_periplas"/>
    <property type="match status" value="1"/>
</dbReference>
<feature type="region of interest" description="Disordered" evidence="14">
    <location>
        <begin position="43"/>
        <end position="68"/>
    </location>
</feature>
<dbReference type="GO" id="GO:0051205">
    <property type="term" value="P:protein insertion into membrane"/>
    <property type="evidence" value="ECO:0007669"/>
    <property type="project" value="TreeGrafter"/>
</dbReference>
<evidence type="ECO:0000256" key="11">
    <source>
        <dbReference type="ARBA" id="ARBA00033245"/>
    </source>
</evidence>
<keyword evidence="8 13" id="KW-1133">Transmembrane helix</keyword>
<reference evidence="17 18" key="1">
    <citation type="submission" date="2019-06" db="EMBL/GenBank/DDBJ databases">
        <title>Genomic Encyclopedia of Type Strains, Phase IV (KMG-V): Genome sequencing to study the core and pangenomes of soil and plant-associated prokaryotes.</title>
        <authorList>
            <person name="Whitman W."/>
        </authorList>
    </citation>
    <scope>NUCLEOTIDE SEQUENCE [LARGE SCALE GENOMIC DNA]</scope>
    <source>
        <strain evidence="17 18">BR 11622</strain>
    </source>
</reference>
<evidence type="ECO:0000256" key="7">
    <source>
        <dbReference type="ARBA" id="ARBA00022927"/>
    </source>
</evidence>
<evidence type="ECO:0000256" key="4">
    <source>
        <dbReference type="ARBA" id="ARBA00022448"/>
    </source>
</evidence>
<evidence type="ECO:0000259" key="16">
    <source>
        <dbReference type="Pfam" id="PF14849"/>
    </source>
</evidence>
<dbReference type="InterPro" id="IPR047196">
    <property type="entry name" value="YidC_ALB_C"/>
</dbReference>
<comment type="subunit">
    <text evidence="13">Interacts with the Sec translocase complex via SecD. Specifically interacts with transmembrane segments of nascent integral membrane proteins during membrane integration.</text>
</comment>
<comment type="subcellular location">
    <subcellularLocation>
        <location evidence="1">Cell inner membrane</location>
        <topology evidence="1">Multi-pass membrane protein</topology>
    </subcellularLocation>
    <subcellularLocation>
        <location evidence="13">Cell membrane</location>
        <topology evidence="13">Multi-pass membrane protein</topology>
    </subcellularLocation>
</comment>
<evidence type="ECO:0000313" key="17">
    <source>
        <dbReference type="EMBL" id="TWB41735.1"/>
    </source>
</evidence>
<keyword evidence="18" id="KW-1185">Reference proteome</keyword>
<evidence type="ECO:0000256" key="2">
    <source>
        <dbReference type="ARBA" id="ARBA00010527"/>
    </source>
</evidence>
<accession>A0A560H5Z8</accession>
<dbReference type="Proteomes" id="UP000315751">
    <property type="component" value="Unassembled WGS sequence"/>
</dbReference>
<evidence type="ECO:0000256" key="5">
    <source>
        <dbReference type="ARBA" id="ARBA00022475"/>
    </source>
</evidence>
<dbReference type="PRINTS" id="PR01900">
    <property type="entry name" value="YIDCPROTEIN"/>
</dbReference>
<dbReference type="RefSeq" id="WP_145732787.1">
    <property type="nucleotide sequence ID" value="NZ_VITR01000007.1"/>
</dbReference>
<evidence type="ECO:0000256" key="10">
    <source>
        <dbReference type="ARBA" id="ARBA00023186"/>
    </source>
</evidence>
<dbReference type="Gene3D" id="2.70.98.90">
    <property type="match status" value="1"/>
</dbReference>
<dbReference type="GO" id="GO:0015031">
    <property type="term" value="P:protein transport"/>
    <property type="evidence" value="ECO:0007669"/>
    <property type="project" value="UniProtKB-KW"/>
</dbReference>
<dbReference type="HAMAP" id="MF_01810">
    <property type="entry name" value="YidC_type1"/>
    <property type="match status" value="1"/>
</dbReference>
<dbReference type="InterPro" id="IPR028055">
    <property type="entry name" value="YidC/Oxa/ALB_C"/>
</dbReference>
<evidence type="ECO:0000256" key="13">
    <source>
        <dbReference type="HAMAP-Rule" id="MF_01810"/>
    </source>
</evidence>
<evidence type="ECO:0000256" key="3">
    <source>
        <dbReference type="ARBA" id="ARBA00015325"/>
    </source>
</evidence>
<evidence type="ECO:0000256" key="9">
    <source>
        <dbReference type="ARBA" id="ARBA00023136"/>
    </source>
</evidence>
<dbReference type="NCBIfam" id="NF002353">
    <property type="entry name" value="PRK01318.1-4"/>
    <property type="match status" value="1"/>
</dbReference>
<dbReference type="EMBL" id="VITR01000007">
    <property type="protein sequence ID" value="TWB41735.1"/>
    <property type="molecule type" value="Genomic_DNA"/>
</dbReference>
<dbReference type="PANTHER" id="PTHR12428">
    <property type="entry name" value="OXA1"/>
    <property type="match status" value="1"/>
</dbReference>
<feature type="transmembrane region" description="Helical" evidence="13">
    <location>
        <begin position="499"/>
        <end position="517"/>
    </location>
</feature>
<name>A0A560H5Z8_9PROT</name>
<dbReference type="PRINTS" id="PR00701">
    <property type="entry name" value="60KDINNERMP"/>
</dbReference>
<evidence type="ECO:0000313" key="18">
    <source>
        <dbReference type="Proteomes" id="UP000315751"/>
    </source>
</evidence>
<evidence type="ECO:0000259" key="15">
    <source>
        <dbReference type="Pfam" id="PF02096"/>
    </source>
</evidence>
<proteinExistence type="inferred from homology"/>
<evidence type="ECO:0000256" key="6">
    <source>
        <dbReference type="ARBA" id="ARBA00022692"/>
    </source>
</evidence>
<evidence type="ECO:0000256" key="8">
    <source>
        <dbReference type="ARBA" id="ARBA00022989"/>
    </source>
</evidence>
<feature type="transmembrane region" description="Helical" evidence="13">
    <location>
        <begin position="437"/>
        <end position="457"/>
    </location>
</feature>
<organism evidence="17 18">
    <name type="scientific">Nitrospirillum amazonense</name>
    <dbReference type="NCBI Taxonomy" id="28077"/>
    <lineage>
        <taxon>Bacteria</taxon>
        <taxon>Pseudomonadati</taxon>
        <taxon>Pseudomonadota</taxon>
        <taxon>Alphaproteobacteria</taxon>
        <taxon>Rhodospirillales</taxon>
        <taxon>Azospirillaceae</taxon>
        <taxon>Nitrospirillum</taxon>
    </lineage>
</organism>
<dbReference type="CDD" id="cd20070">
    <property type="entry name" value="5TM_YidC_Alb3"/>
    <property type="match status" value="1"/>
</dbReference>
<evidence type="ECO:0000256" key="14">
    <source>
        <dbReference type="SAM" id="MobiDB-lite"/>
    </source>
</evidence>
<feature type="domain" description="Membrane insertase YidC/Oxa/ALB C-terminal" evidence="15">
    <location>
        <begin position="374"/>
        <end position="572"/>
    </location>
</feature>
<keyword evidence="4 13" id="KW-0813">Transport</keyword>
<comment type="function">
    <text evidence="13">Required for the insertion and/or proper folding and/or complex formation of integral membrane proteins into the membrane. Involved in integration of membrane proteins that insert both dependently and independently of the Sec translocase complex, as well as at least some lipoproteins. Aids folding of multispanning membrane proteins.</text>
</comment>
<dbReference type="InterPro" id="IPR001708">
    <property type="entry name" value="YidC/ALB3/OXA1/COX18"/>
</dbReference>
<keyword evidence="5 13" id="KW-1003">Cell membrane</keyword>
<evidence type="ECO:0000256" key="1">
    <source>
        <dbReference type="ARBA" id="ARBA00004429"/>
    </source>
</evidence>
<keyword evidence="7 13" id="KW-0653">Protein transport</keyword>
<dbReference type="OrthoDB" id="9780552at2"/>